<dbReference type="AlphaFoldDB" id="A0A5J5ETY0"/>
<dbReference type="Proteomes" id="UP000326924">
    <property type="component" value="Unassembled WGS sequence"/>
</dbReference>
<evidence type="ECO:0000313" key="3">
    <source>
        <dbReference type="Proteomes" id="UP000326924"/>
    </source>
</evidence>
<gene>
    <name evidence="2" type="ORF">FN846DRAFT_984930</name>
</gene>
<reference evidence="2 3" key="1">
    <citation type="submission" date="2019-09" db="EMBL/GenBank/DDBJ databases">
        <title>Draft genome of the ectomycorrhizal ascomycete Sphaerosporella brunnea.</title>
        <authorList>
            <consortium name="DOE Joint Genome Institute"/>
            <person name="Benucci G.M."/>
            <person name="Marozzi G."/>
            <person name="Antonielli L."/>
            <person name="Sanchez S."/>
            <person name="Marco P."/>
            <person name="Wang X."/>
            <person name="Falini L.B."/>
            <person name="Barry K."/>
            <person name="Haridas S."/>
            <person name="Lipzen A."/>
            <person name="Labutti K."/>
            <person name="Grigoriev I.V."/>
            <person name="Murat C."/>
            <person name="Martin F."/>
            <person name="Albertini E."/>
            <person name="Donnini D."/>
            <person name="Bonito G."/>
        </authorList>
    </citation>
    <scope>NUCLEOTIDE SEQUENCE [LARGE SCALE GENOMIC DNA]</scope>
    <source>
        <strain evidence="2 3">Sb_GMNB300</strain>
    </source>
</reference>
<feature type="region of interest" description="Disordered" evidence="1">
    <location>
        <begin position="176"/>
        <end position="199"/>
    </location>
</feature>
<keyword evidence="3" id="KW-1185">Reference proteome</keyword>
<comment type="caution">
    <text evidence="2">The sequence shown here is derived from an EMBL/GenBank/DDBJ whole genome shotgun (WGS) entry which is preliminary data.</text>
</comment>
<dbReference type="EMBL" id="VXIS01000113">
    <property type="protein sequence ID" value="KAA8903962.1"/>
    <property type="molecule type" value="Genomic_DNA"/>
</dbReference>
<organism evidence="2 3">
    <name type="scientific">Sphaerosporella brunnea</name>
    <dbReference type="NCBI Taxonomy" id="1250544"/>
    <lineage>
        <taxon>Eukaryota</taxon>
        <taxon>Fungi</taxon>
        <taxon>Dikarya</taxon>
        <taxon>Ascomycota</taxon>
        <taxon>Pezizomycotina</taxon>
        <taxon>Pezizomycetes</taxon>
        <taxon>Pezizales</taxon>
        <taxon>Pyronemataceae</taxon>
        <taxon>Sphaerosporella</taxon>
    </lineage>
</organism>
<sequence length="217" mass="23437">LTCPLETTVARPTAARLARHTTIFSPKPRRQTRVIIPAHVAQNRLPGTEQLPLMQPLVPAHPVRRVRELVDRPKATERHHVVAGDLANTDVPAETDKADPELLVGARVFVACDLGNDTAPVKDEAEAAHGRGGKVGVGAQRAVAQKAWDHREHGPLVAEECVQPRGGDGYDGVRYPEHTRDLDEGADGTQEGLDRSGSAGHCEGARFVGGYARWSWA</sequence>
<evidence type="ECO:0000256" key="1">
    <source>
        <dbReference type="SAM" id="MobiDB-lite"/>
    </source>
</evidence>
<name>A0A5J5ETY0_9PEZI</name>
<dbReference type="InParanoid" id="A0A5J5ETY0"/>
<protein>
    <submittedName>
        <fullName evidence="2">Uncharacterized protein</fullName>
    </submittedName>
</protein>
<proteinExistence type="predicted"/>
<feature type="non-terminal residue" evidence="2">
    <location>
        <position position="1"/>
    </location>
</feature>
<accession>A0A5J5ETY0</accession>
<evidence type="ECO:0000313" key="2">
    <source>
        <dbReference type="EMBL" id="KAA8903962.1"/>
    </source>
</evidence>